<keyword evidence="10 15" id="KW-0066">ATP synthesis</keyword>
<dbReference type="EMBL" id="JARXRN010000028">
    <property type="protein sequence ID" value="MDH5831598.1"/>
    <property type="molecule type" value="Genomic_DNA"/>
</dbReference>
<dbReference type="HAMAP" id="MF_01398">
    <property type="entry name" value="ATP_synth_b_bprime"/>
    <property type="match status" value="1"/>
</dbReference>
<evidence type="ECO:0000256" key="1">
    <source>
        <dbReference type="ARBA" id="ARBA00005513"/>
    </source>
</evidence>
<evidence type="ECO:0000256" key="16">
    <source>
        <dbReference type="RuleBase" id="RU003848"/>
    </source>
</evidence>
<comment type="subunit">
    <text evidence="13">F-type ATPases have 2 components, F(1) - the catalytic core - and F(0) - the membrane proton channel. F(1) has five subunits: alpha(3), beta(3), gamma(1), delta(1), epsilon(1). F(0) has four main subunits: a(1), b(2) and c(10-14). The alpha and beta chains form an alternating ring which encloses part of the gamma chain. F(1) is attached to F(0) by a central stalk formed by the gamma and epsilon chains, while a peripheral stalk is formed by the delta and b chains.</text>
</comment>
<dbReference type="Pfam" id="PF00430">
    <property type="entry name" value="ATP-synt_B"/>
    <property type="match status" value="1"/>
</dbReference>
<sequence length="161" mass="17667">MQFNATFLGQGLAFAILIWFTWKFVWPPLMKAIEERQQKIAEGLAAADNAQKNLAQAEERVADELKAARAKANEIIEQAHQRANQIVDAAKAEAIAEGQRQKALVEAEIAASANRAREDLRRQVSTLAVAGAEKLLRREIDADAHKALLDELAGQLTDQAA</sequence>
<dbReference type="CDD" id="cd06503">
    <property type="entry name" value="ATP-synt_Fo_b"/>
    <property type="match status" value="1"/>
</dbReference>
<evidence type="ECO:0000256" key="12">
    <source>
        <dbReference type="ARBA" id="ARBA00025614"/>
    </source>
</evidence>
<dbReference type="InterPro" id="IPR028987">
    <property type="entry name" value="ATP_synth_B-like_membr_sf"/>
</dbReference>
<evidence type="ECO:0000256" key="11">
    <source>
        <dbReference type="ARBA" id="ARBA00025198"/>
    </source>
</evidence>
<dbReference type="PANTHER" id="PTHR33445">
    <property type="entry name" value="ATP SYNTHASE SUBUNIT B', CHLOROPLASTIC"/>
    <property type="match status" value="1"/>
</dbReference>
<keyword evidence="8 15" id="KW-0406">Ion transport</keyword>
<comment type="function">
    <text evidence="11 15">F(1)F(0) ATP synthase produces ATP from ADP in the presence of a proton or sodium gradient. F-type ATPases consist of two structural domains, F(1) containing the extramembraneous catalytic core and F(0) containing the membrane proton channel, linked together by a central stalk and a peripheral stalk. During catalysis, ATP synthesis in the catalytic domain of F(1) is coupled via a rotary mechanism of the central stalk subunits to proton translocation.</text>
</comment>
<dbReference type="NCBIfam" id="TIGR01144">
    <property type="entry name" value="ATP_synt_b"/>
    <property type="match status" value="1"/>
</dbReference>
<evidence type="ECO:0000256" key="15">
    <source>
        <dbReference type="HAMAP-Rule" id="MF_01398"/>
    </source>
</evidence>
<evidence type="ECO:0000256" key="17">
    <source>
        <dbReference type="SAM" id="Coils"/>
    </source>
</evidence>
<evidence type="ECO:0000256" key="5">
    <source>
        <dbReference type="ARBA" id="ARBA00022692"/>
    </source>
</evidence>
<proteinExistence type="inferred from homology"/>
<evidence type="ECO:0000256" key="3">
    <source>
        <dbReference type="ARBA" id="ARBA00022475"/>
    </source>
</evidence>
<keyword evidence="2 15" id="KW-0813">Transport</keyword>
<dbReference type="PANTHER" id="PTHR33445:SF1">
    <property type="entry name" value="ATP SYNTHASE SUBUNIT B"/>
    <property type="match status" value="1"/>
</dbReference>
<name>A0ABT6JMD3_9GAMM</name>
<evidence type="ECO:0000256" key="9">
    <source>
        <dbReference type="ARBA" id="ARBA00023136"/>
    </source>
</evidence>
<dbReference type="NCBIfam" id="NF004411">
    <property type="entry name" value="PRK05759.1-2"/>
    <property type="match status" value="1"/>
</dbReference>
<evidence type="ECO:0000256" key="2">
    <source>
        <dbReference type="ARBA" id="ARBA00022448"/>
    </source>
</evidence>
<keyword evidence="4 15" id="KW-0138">CF(0)</keyword>
<keyword evidence="7 15" id="KW-1133">Transmembrane helix</keyword>
<comment type="subunit">
    <text evidence="15">F-type ATPases have 2 components, F(1) - the catalytic core - and F(0) - the membrane proton channel. F(1) has five subunits: alpha(3), beta(3), gamma(1), delta(1), epsilon(1). F(0) has three main subunits: a(1), b(2) and c(10-14). The alpha and beta chains form an alternating ring which encloses part of the gamma chain. F(1) is attached to F(0) by a central stalk formed by the gamma and epsilon chains, while a peripheral stalk is formed by the delta and b chains.</text>
</comment>
<reference evidence="18 19" key="1">
    <citation type="submission" date="2023-04" db="EMBL/GenBank/DDBJ databases">
        <title>Luteimonas sp. M1R5S18.</title>
        <authorList>
            <person name="Sun J.-Q."/>
        </authorList>
    </citation>
    <scope>NUCLEOTIDE SEQUENCE [LARGE SCALE GENOMIC DNA]</scope>
    <source>
        <strain evidence="18 19">M1R5S18</strain>
    </source>
</reference>
<feature type="coiled-coil region" evidence="17">
    <location>
        <begin position="40"/>
        <end position="93"/>
    </location>
</feature>
<evidence type="ECO:0000313" key="19">
    <source>
        <dbReference type="Proteomes" id="UP001156831"/>
    </source>
</evidence>
<accession>A0ABT6JMD3</accession>
<evidence type="ECO:0000256" key="6">
    <source>
        <dbReference type="ARBA" id="ARBA00022781"/>
    </source>
</evidence>
<organism evidence="18 19">
    <name type="scientific">Luteimonas rhizosphaericola</name>
    <dbReference type="NCBI Taxonomy" id="3042024"/>
    <lineage>
        <taxon>Bacteria</taxon>
        <taxon>Pseudomonadati</taxon>
        <taxon>Pseudomonadota</taxon>
        <taxon>Gammaproteobacteria</taxon>
        <taxon>Lysobacterales</taxon>
        <taxon>Lysobacteraceae</taxon>
        <taxon>Luteimonas</taxon>
    </lineage>
</organism>
<evidence type="ECO:0000256" key="8">
    <source>
        <dbReference type="ARBA" id="ARBA00023065"/>
    </source>
</evidence>
<comment type="function">
    <text evidence="12">Component of the F(0) channel, it forms part of the peripheral stalk, linking F(1) to F(0). The b'-subunit is a diverged and duplicated form of b found in plants and photosynthetic bacteria.</text>
</comment>
<keyword evidence="5 15" id="KW-0812">Transmembrane</keyword>
<keyword evidence="6 15" id="KW-0375">Hydrogen ion transport</keyword>
<feature type="transmembrane region" description="Helical" evidence="15">
    <location>
        <begin position="6"/>
        <end position="26"/>
    </location>
</feature>
<dbReference type="RefSeq" id="WP_280602559.1">
    <property type="nucleotide sequence ID" value="NZ_JARXRN010000028.1"/>
</dbReference>
<comment type="caution">
    <text evidence="18">The sequence shown here is derived from an EMBL/GenBank/DDBJ whole genome shotgun (WGS) entry which is preliminary data.</text>
</comment>
<comment type="subcellular location">
    <subcellularLocation>
        <location evidence="15">Cell membrane</location>
        <topology evidence="15">Single-pass membrane protein</topology>
    </subcellularLocation>
    <subcellularLocation>
        <location evidence="14">Endomembrane system</location>
        <topology evidence="14">Single-pass membrane protein</topology>
    </subcellularLocation>
</comment>
<keyword evidence="9 15" id="KW-0472">Membrane</keyword>
<dbReference type="InterPro" id="IPR002146">
    <property type="entry name" value="ATP_synth_b/b'su_bac/chlpt"/>
</dbReference>
<keyword evidence="17" id="KW-0175">Coiled coil</keyword>
<evidence type="ECO:0000313" key="18">
    <source>
        <dbReference type="EMBL" id="MDH5831598.1"/>
    </source>
</evidence>
<gene>
    <name evidence="15" type="primary">atpF</name>
    <name evidence="18" type="ORF">QFW80_13830</name>
</gene>
<keyword evidence="19" id="KW-1185">Reference proteome</keyword>
<protein>
    <recommendedName>
        <fullName evidence="15">ATP synthase subunit b</fullName>
    </recommendedName>
    <alternativeName>
        <fullName evidence="15">ATP synthase F(0) sector subunit b</fullName>
    </alternativeName>
    <alternativeName>
        <fullName evidence="15">ATPase subunit I</fullName>
    </alternativeName>
    <alternativeName>
        <fullName evidence="15">F-type ATPase subunit b</fullName>
        <shortName evidence="15">F-ATPase subunit b</shortName>
    </alternativeName>
</protein>
<dbReference type="SUPFAM" id="SSF81573">
    <property type="entry name" value="F1F0 ATP synthase subunit B, membrane domain"/>
    <property type="match status" value="1"/>
</dbReference>
<dbReference type="Proteomes" id="UP001156831">
    <property type="component" value="Unassembled WGS sequence"/>
</dbReference>
<dbReference type="Gene3D" id="6.10.250.1580">
    <property type="match status" value="1"/>
</dbReference>
<evidence type="ECO:0000256" key="13">
    <source>
        <dbReference type="ARBA" id="ARBA00026054"/>
    </source>
</evidence>
<evidence type="ECO:0000256" key="7">
    <source>
        <dbReference type="ARBA" id="ARBA00022989"/>
    </source>
</evidence>
<dbReference type="InterPro" id="IPR005864">
    <property type="entry name" value="ATP_synth_F0_bsu_bac"/>
</dbReference>
<keyword evidence="3 15" id="KW-1003">Cell membrane</keyword>
<evidence type="ECO:0000256" key="10">
    <source>
        <dbReference type="ARBA" id="ARBA00023310"/>
    </source>
</evidence>
<dbReference type="InterPro" id="IPR050059">
    <property type="entry name" value="ATP_synthase_B_chain"/>
</dbReference>
<evidence type="ECO:0000256" key="14">
    <source>
        <dbReference type="ARBA" id="ARBA00037847"/>
    </source>
</evidence>
<comment type="similarity">
    <text evidence="1 15 16">Belongs to the ATPase B chain family.</text>
</comment>
<evidence type="ECO:0000256" key="4">
    <source>
        <dbReference type="ARBA" id="ARBA00022547"/>
    </source>
</evidence>